<feature type="domain" description="Thioredoxin-like fold" evidence="9">
    <location>
        <begin position="100"/>
        <end position="219"/>
    </location>
</feature>
<dbReference type="Gene3D" id="3.40.30.10">
    <property type="entry name" value="Glutaredoxin"/>
    <property type="match status" value="1"/>
</dbReference>
<evidence type="ECO:0000313" key="11">
    <source>
        <dbReference type="Proteomes" id="UP000288293"/>
    </source>
</evidence>
<dbReference type="PANTHER" id="PTHR35272:SF3">
    <property type="entry name" value="THIOL:DISULFIDE INTERCHANGE PROTEIN DSBC"/>
    <property type="match status" value="1"/>
</dbReference>
<dbReference type="SUPFAM" id="SSF52833">
    <property type="entry name" value="Thioredoxin-like"/>
    <property type="match status" value="1"/>
</dbReference>
<dbReference type="CDD" id="cd03020">
    <property type="entry name" value="DsbA_DsbC_DsbG"/>
    <property type="match status" value="1"/>
</dbReference>
<reference evidence="10 11" key="1">
    <citation type="journal article" date="2011" name="Front. Microbiol.">
        <title>Genomic signatures of strain selection and enhancement in Bacillus atrophaeus var. globigii, a historical biowarfare simulant.</title>
        <authorList>
            <person name="Gibbons H.S."/>
            <person name="Broomall S.M."/>
            <person name="McNew L.A."/>
            <person name="Daligault H."/>
            <person name="Chapman C."/>
            <person name="Bruce D."/>
            <person name="Karavis M."/>
            <person name="Krepps M."/>
            <person name="McGregor P.A."/>
            <person name="Hong C."/>
            <person name="Park K.H."/>
            <person name="Akmal A."/>
            <person name="Feldman A."/>
            <person name="Lin J.S."/>
            <person name="Chang W.E."/>
            <person name="Higgs B.W."/>
            <person name="Demirev P."/>
            <person name="Lindquist J."/>
            <person name="Liem A."/>
            <person name="Fochler E."/>
            <person name="Read T.D."/>
            <person name="Tapia R."/>
            <person name="Johnson S."/>
            <person name="Bishop-Lilly K.A."/>
            <person name="Detter C."/>
            <person name="Han C."/>
            <person name="Sozhamannan S."/>
            <person name="Rosenzweig C.N."/>
            <person name="Skowronski E.W."/>
        </authorList>
    </citation>
    <scope>NUCLEOTIDE SEQUENCE [LARGE SCALE GENOMIC DNA]</scope>
    <source>
        <strain evidence="10 11">MLST1</strain>
    </source>
</reference>
<dbReference type="GO" id="GO:0042597">
    <property type="term" value="C:periplasmic space"/>
    <property type="evidence" value="ECO:0007669"/>
    <property type="project" value="UniProtKB-SubCell"/>
</dbReference>
<dbReference type="PANTHER" id="PTHR35272">
    <property type="entry name" value="THIOL:DISULFIDE INTERCHANGE PROTEIN DSBC-RELATED"/>
    <property type="match status" value="1"/>
</dbReference>
<comment type="function">
    <text evidence="7">Required for disulfide bond formation in some periplasmic proteins. Acts by transferring its disulfide bond to other proteins and is reduced in the process.</text>
</comment>
<dbReference type="InterPro" id="IPR009094">
    <property type="entry name" value="DiS-bond_isomerase_DsbC/G_N_sf"/>
</dbReference>
<comment type="similarity">
    <text evidence="2 7">Belongs to the thioredoxin family. DsbC subfamily.</text>
</comment>
<dbReference type="AlphaFoldDB" id="A0A432W5S2"/>
<dbReference type="InterPro" id="IPR033954">
    <property type="entry name" value="DiS-bond_Isoase_DsbC/G"/>
</dbReference>
<accession>A0A432W5S2</accession>
<evidence type="ECO:0000256" key="3">
    <source>
        <dbReference type="ARBA" id="ARBA00022729"/>
    </source>
</evidence>
<dbReference type="Proteomes" id="UP000288293">
    <property type="component" value="Unassembled WGS sequence"/>
</dbReference>
<evidence type="ECO:0000313" key="10">
    <source>
        <dbReference type="EMBL" id="RUO25428.1"/>
    </source>
</evidence>
<protein>
    <recommendedName>
        <fullName evidence="7">Thiol:disulfide interchange protein</fullName>
    </recommendedName>
</protein>
<keyword evidence="10" id="KW-0413">Isomerase</keyword>
<dbReference type="InterPro" id="IPR051470">
    <property type="entry name" value="Thiol:disulfide_interchange"/>
</dbReference>
<evidence type="ECO:0000256" key="6">
    <source>
        <dbReference type="ARBA" id="ARBA00023284"/>
    </source>
</evidence>
<feature type="domain" description="Disulphide bond isomerase DsbC/G N-terminal" evidence="8">
    <location>
        <begin position="11"/>
        <end position="77"/>
    </location>
</feature>
<evidence type="ECO:0000256" key="7">
    <source>
        <dbReference type="RuleBase" id="RU364038"/>
    </source>
</evidence>
<evidence type="ECO:0000259" key="9">
    <source>
        <dbReference type="Pfam" id="PF13098"/>
    </source>
</evidence>
<gene>
    <name evidence="10" type="ORF">CWE09_01445</name>
</gene>
<comment type="caution">
    <text evidence="10">The sequence shown here is derived from an EMBL/GenBank/DDBJ whole genome shotgun (WGS) entry which is preliminary data.</text>
</comment>
<proteinExistence type="inferred from homology"/>
<dbReference type="Pfam" id="PF13098">
    <property type="entry name" value="Thioredoxin_2"/>
    <property type="match status" value="1"/>
</dbReference>
<organism evidence="10 11">
    <name type="scientific">Aliidiomarina minuta</name>
    <dbReference type="NCBI Taxonomy" id="880057"/>
    <lineage>
        <taxon>Bacteria</taxon>
        <taxon>Pseudomonadati</taxon>
        <taxon>Pseudomonadota</taxon>
        <taxon>Gammaproteobacteria</taxon>
        <taxon>Alteromonadales</taxon>
        <taxon>Idiomarinaceae</taxon>
        <taxon>Aliidiomarina</taxon>
    </lineage>
</organism>
<name>A0A432W5S2_9GAMM</name>
<dbReference type="Gene3D" id="3.10.450.70">
    <property type="entry name" value="Disulphide bond isomerase, DsbC/G, N-terminal"/>
    <property type="match status" value="1"/>
</dbReference>
<dbReference type="NCBIfam" id="NF008129">
    <property type="entry name" value="PRK10877.1"/>
    <property type="match status" value="1"/>
</dbReference>
<dbReference type="SUPFAM" id="SSF54423">
    <property type="entry name" value="DsbC/DsbG N-terminal domain-like"/>
    <property type="match status" value="1"/>
</dbReference>
<keyword evidence="11" id="KW-1185">Reference proteome</keyword>
<dbReference type="InterPro" id="IPR012336">
    <property type="entry name" value="Thioredoxin-like_fold"/>
</dbReference>
<evidence type="ECO:0000259" key="8">
    <source>
        <dbReference type="Pfam" id="PF10411"/>
    </source>
</evidence>
<dbReference type="EMBL" id="PIPL01000001">
    <property type="protein sequence ID" value="RUO25428.1"/>
    <property type="molecule type" value="Genomic_DNA"/>
</dbReference>
<dbReference type="InterPro" id="IPR036249">
    <property type="entry name" value="Thioredoxin-like_sf"/>
</dbReference>
<dbReference type="InterPro" id="IPR018950">
    <property type="entry name" value="DiS-bond_isomerase_DsbC/G_N"/>
</dbReference>
<keyword evidence="5" id="KW-1015">Disulfide bond</keyword>
<evidence type="ECO:0000256" key="2">
    <source>
        <dbReference type="ARBA" id="ARBA00009813"/>
    </source>
</evidence>
<comment type="subcellular location">
    <subcellularLocation>
        <location evidence="1 7">Periplasm</location>
    </subcellularLocation>
</comment>
<dbReference type="Pfam" id="PF10411">
    <property type="entry name" value="DsbC_N"/>
    <property type="match status" value="1"/>
</dbReference>
<keyword evidence="4 7" id="KW-0574">Periplasm</keyword>
<keyword evidence="6 7" id="KW-0676">Redox-active center</keyword>
<sequence>MMLAFSVQVAFASDETAKVEANINALGLQVESISESPLNDFHEVVTNQGLFYASKDGQHLFAGQLFNIEGEVSNLTEVAQARLRLDKLATIEDEMIVFAAPDEQHRITVFTDHTCGYCRSLHNAMNDYHAAGISVQYAAFPRAGVGSDGARDLTSIWCADDQHHAIDSAKAGNQAIPAECGFDVEKHLNMGRQLGVTGTPAIILEDGRLLSGFRPAAAVLSEINNQ</sequence>
<evidence type="ECO:0000256" key="1">
    <source>
        <dbReference type="ARBA" id="ARBA00004418"/>
    </source>
</evidence>
<evidence type="ECO:0000256" key="5">
    <source>
        <dbReference type="ARBA" id="ARBA00023157"/>
    </source>
</evidence>
<evidence type="ECO:0000256" key="4">
    <source>
        <dbReference type="ARBA" id="ARBA00022764"/>
    </source>
</evidence>
<dbReference type="GO" id="GO:0016853">
    <property type="term" value="F:isomerase activity"/>
    <property type="evidence" value="ECO:0007669"/>
    <property type="project" value="UniProtKB-KW"/>
</dbReference>
<keyword evidence="3 7" id="KW-0732">Signal</keyword>